<name>A0ABQ5TNE9_9BACI</name>
<gene>
    <name evidence="1" type="ORF">MACH08_29220</name>
</gene>
<comment type="caution">
    <text evidence="1">The sequence shown here is derived from an EMBL/GenBank/DDBJ whole genome shotgun (WGS) entry which is preliminary data.</text>
</comment>
<reference evidence="1 2" key="1">
    <citation type="submission" date="2023-02" db="EMBL/GenBank/DDBJ databases">
        <title>Oceanobacillus kimchii IFOP_LL358 isolated form Alexandrium catenella lab strain.</title>
        <authorList>
            <person name="Gajardo G."/>
            <person name="Ueki S."/>
            <person name="Maruyama F."/>
        </authorList>
    </citation>
    <scope>NUCLEOTIDE SEQUENCE [LARGE SCALE GENOMIC DNA]</scope>
    <source>
        <strain evidence="1 2">IFOP_LL358</strain>
    </source>
</reference>
<accession>A0ABQ5TNE9</accession>
<evidence type="ECO:0000313" key="2">
    <source>
        <dbReference type="Proteomes" id="UP001275436"/>
    </source>
</evidence>
<organism evidence="1 2">
    <name type="scientific">Oceanobacillus kimchii</name>
    <dbReference type="NCBI Taxonomy" id="746691"/>
    <lineage>
        <taxon>Bacteria</taxon>
        <taxon>Bacillati</taxon>
        <taxon>Bacillota</taxon>
        <taxon>Bacilli</taxon>
        <taxon>Bacillales</taxon>
        <taxon>Bacillaceae</taxon>
        <taxon>Oceanobacillus</taxon>
    </lineage>
</organism>
<sequence length="50" mass="5999">MDLISFVDRNVQCRLQILGDFMKATYDIEDLLNTPTHEFLFRCYNFIPKL</sequence>
<keyword evidence="2" id="KW-1185">Reference proteome</keyword>
<protein>
    <submittedName>
        <fullName evidence="1">Uncharacterized protein</fullName>
    </submittedName>
</protein>
<dbReference type="EMBL" id="BSKO01000001">
    <property type="protein sequence ID" value="GLO67138.1"/>
    <property type="molecule type" value="Genomic_DNA"/>
</dbReference>
<evidence type="ECO:0000313" key="1">
    <source>
        <dbReference type="EMBL" id="GLO67138.1"/>
    </source>
</evidence>
<dbReference type="Proteomes" id="UP001275436">
    <property type="component" value="Unassembled WGS sequence"/>
</dbReference>
<proteinExistence type="predicted"/>